<dbReference type="InterPro" id="IPR001845">
    <property type="entry name" value="HTH_ArsR_DNA-bd_dom"/>
</dbReference>
<dbReference type="InterPro" id="IPR036390">
    <property type="entry name" value="WH_DNA-bd_sf"/>
</dbReference>
<dbReference type="Pfam" id="PF12840">
    <property type="entry name" value="HTH_20"/>
    <property type="match status" value="1"/>
</dbReference>
<dbReference type="SMART" id="SM00418">
    <property type="entry name" value="HTH_ARSR"/>
    <property type="match status" value="1"/>
</dbReference>
<evidence type="ECO:0000259" key="2">
    <source>
        <dbReference type="SMART" id="SM00418"/>
    </source>
</evidence>
<evidence type="ECO:0000313" key="3">
    <source>
        <dbReference type="EMBL" id="MCI0183933.1"/>
    </source>
</evidence>
<dbReference type="SUPFAM" id="SSF46785">
    <property type="entry name" value="Winged helix' DNA-binding domain"/>
    <property type="match status" value="1"/>
</dbReference>
<evidence type="ECO:0000313" key="4">
    <source>
        <dbReference type="Proteomes" id="UP001139263"/>
    </source>
</evidence>
<protein>
    <recommendedName>
        <fullName evidence="2">HTH arsR-type domain-containing protein</fullName>
    </recommendedName>
</protein>
<dbReference type="PANTHER" id="PTHR38600:SF2">
    <property type="entry name" value="SLL0088 PROTEIN"/>
    <property type="match status" value="1"/>
</dbReference>
<reference evidence="3" key="1">
    <citation type="submission" date="2022-03" db="EMBL/GenBank/DDBJ databases">
        <title>Draft Genome Sequence of Firmicute Strain S0AB, a Heterotrophic Iron/Sulfur-Oxidizing Extreme Acidophile.</title>
        <authorList>
            <person name="Vergara E."/>
            <person name="Pakostova E."/>
            <person name="Johnson D.B."/>
            <person name="Holmes D.S."/>
        </authorList>
    </citation>
    <scope>NUCLEOTIDE SEQUENCE</scope>
    <source>
        <strain evidence="3">S0AB</strain>
    </source>
</reference>
<evidence type="ECO:0000256" key="1">
    <source>
        <dbReference type="ARBA" id="ARBA00023125"/>
    </source>
</evidence>
<dbReference type="GO" id="GO:0003700">
    <property type="term" value="F:DNA-binding transcription factor activity"/>
    <property type="evidence" value="ECO:0007669"/>
    <property type="project" value="InterPro"/>
</dbReference>
<dbReference type="Gene3D" id="1.10.10.10">
    <property type="entry name" value="Winged helix-like DNA-binding domain superfamily/Winged helix DNA-binding domain"/>
    <property type="match status" value="1"/>
</dbReference>
<comment type="caution">
    <text evidence="3">The sequence shown here is derived from an EMBL/GenBank/DDBJ whole genome shotgun (WGS) entry which is preliminary data.</text>
</comment>
<dbReference type="Proteomes" id="UP001139263">
    <property type="component" value="Unassembled WGS sequence"/>
</dbReference>
<keyword evidence="1" id="KW-0238">DNA-binding</keyword>
<dbReference type="PANTHER" id="PTHR38600">
    <property type="entry name" value="TRANSCRIPTIONAL REGULATORY PROTEIN"/>
    <property type="match status" value="1"/>
</dbReference>
<gene>
    <name evidence="3" type="ORF">MM817_02225</name>
</gene>
<dbReference type="InterPro" id="IPR036388">
    <property type="entry name" value="WH-like_DNA-bd_sf"/>
</dbReference>
<dbReference type="EMBL" id="JALBUF010000007">
    <property type="protein sequence ID" value="MCI0183933.1"/>
    <property type="molecule type" value="Genomic_DNA"/>
</dbReference>
<dbReference type="CDD" id="cd00090">
    <property type="entry name" value="HTH_ARSR"/>
    <property type="match status" value="1"/>
</dbReference>
<keyword evidence="4" id="KW-1185">Reference proteome</keyword>
<sequence>MKRYFIIETLEQLKAISDPLRIRLLTMLISQAATGKQLGDQLQIAASKIHYHLHELEDNGFIKVEYTEEKNGIIQKFYRAIAIDYEVSEELLPSIQFDPSLIQEVMANQLRIALSRVYETSEQFFSIDPSGNHVNDQPLIHGIWEINAKKEDLLAWHKKYMSVMHELSLLDSQNEIQNGDRRDENTGTEKCFFMTSVGFLSDVPQIPVDNASAEQADTQHVHHTKDDTTIILEATPSDSRDES</sequence>
<proteinExistence type="predicted"/>
<dbReference type="InterPro" id="IPR011991">
    <property type="entry name" value="ArsR-like_HTH"/>
</dbReference>
<feature type="domain" description="HTH arsR-type" evidence="2">
    <location>
        <begin position="11"/>
        <end position="78"/>
    </location>
</feature>
<organism evidence="3 4">
    <name type="scientific">Sulfoacidibacillus ferrooxidans</name>
    <dbReference type="NCBI Taxonomy" id="2005001"/>
    <lineage>
        <taxon>Bacteria</taxon>
        <taxon>Bacillati</taxon>
        <taxon>Bacillota</taxon>
        <taxon>Bacilli</taxon>
        <taxon>Bacillales</taxon>
        <taxon>Alicyclobacillaceae</taxon>
        <taxon>Sulfoacidibacillus</taxon>
    </lineage>
</organism>
<dbReference type="AlphaFoldDB" id="A0A9X1V9N8"/>
<dbReference type="RefSeq" id="WP_241714913.1">
    <property type="nucleotide sequence ID" value="NZ_JALBUF010000007.1"/>
</dbReference>
<accession>A0A9X1V9N8</accession>
<dbReference type="GO" id="GO:0003677">
    <property type="term" value="F:DNA binding"/>
    <property type="evidence" value="ECO:0007669"/>
    <property type="project" value="UniProtKB-KW"/>
</dbReference>
<name>A0A9X1V9N8_9BACL</name>